<gene>
    <name evidence="7" type="ORF">Rsub_05882</name>
</gene>
<dbReference type="InterPro" id="IPR033562">
    <property type="entry name" value="PLPL"/>
</dbReference>
<organism evidence="7 8">
    <name type="scientific">Raphidocelis subcapitata</name>
    <dbReference type="NCBI Taxonomy" id="307507"/>
    <lineage>
        <taxon>Eukaryota</taxon>
        <taxon>Viridiplantae</taxon>
        <taxon>Chlorophyta</taxon>
        <taxon>core chlorophytes</taxon>
        <taxon>Chlorophyceae</taxon>
        <taxon>CS clade</taxon>
        <taxon>Sphaeropleales</taxon>
        <taxon>Selenastraceae</taxon>
        <taxon>Raphidocelis</taxon>
    </lineage>
</organism>
<evidence type="ECO:0000256" key="2">
    <source>
        <dbReference type="PROSITE-ProRule" id="PRU01161"/>
    </source>
</evidence>
<dbReference type="InterPro" id="IPR016035">
    <property type="entry name" value="Acyl_Trfase/lysoPLipase"/>
</dbReference>
<sequence>MLPSSRQALPARREGARPGAAGPRRRPRDVGAGVFGTFRAPPLPLGEGLDLRRFLDAAPRLGGAIVLPRPQQQQQQAQQAQQQAQAQALMEQLMEQQQRAVPAAAEGKKPLRLSWAGSGIYFWWQLGAMHYLSQRYDLTRVPMVGASGGAICAALARCGVSADTVATTAQRLSREHRIWDKPMGLAGAWGRVIEAWLHEVLPDDAAARCSGGLGIVVTRLPGCDQVAIDEFRDKTDLVDAIMASAHVPLLLDGSLARWRGGVPLVDGSFPDFFNGENCDHLQCGGDAVVFDYFCDDAIVRQGRFDMLSLKRLSEIRRIVLLGARYAARLEREAFHRFDLDAVRLEGAAAAGGGAGAGPAAAEAPVVADAAEAPAAVRSCR</sequence>
<dbReference type="GO" id="GO:0005737">
    <property type="term" value="C:cytoplasm"/>
    <property type="evidence" value="ECO:0007669"/>
    <property type="project" value="TreeGrafter"/>
</dbReference>
<comment type="function">
    <text evidence="3">Lipolytic acyl hydrolase (LAH).</text>
</comment>
<keyword evidence="2 3" id="KW-0378">Hydrolase</keyword>
<evidence type="ECO:0000256" key="5">
    <source>
        <dbReference type="SAM" id="MobiDB-lite"/>
    </source>
</evidence>
<dbReference type="EC" id="3.1.1.-" evidence="3"/>
<protein>
    <recommendedName>
        <fullName evidence="3">Patatin</fullName>
        <ecNumber evidence="3">3.1.1.-</ecNumber>
    </recommendedName>
</protein>
<comment type="caution">
    <text evidence="2">Lacks conserved residue(s) required for the propagation of feature annotation.</text>
</comment>
<dbReference type="GO" id="GO:0005811">
    <property type="term" value="C:lipid droplet"/>
    <property type="evidence" value="ECO:0007669"/>
    <property type="project" value="TreeGrafter"/>
</dbReference>
<dbReference type="InParanoid" id="A0A2V0NZT8"/>
<comment type="similarity">
    <text evidence="3">Belongs to the patatin family.</text>
</comment>
<keyword evidence="8" id="KW-1185">Reference proteome</keyword>
<evidence type="ECO:0000259" key="6">
    <source>
        <dbReference type="PROSITE" id="PS51635"/>
    </source>
</evidence>
<evidence type="ECO:0000313" key="7">
    <source>
        <dbReference type="EMBL" id="GBF93151.1"/>
    </source>
</evidence>
<feature type="domain" description="PNPLA" evidence="6">
    <location>
        <begin position="113"/>
        <end position="279"/>
    </location>
</feature>
<evidence type="ECO:0000313" key="8">
    <source>
        <dbReference type="Proteomes" id="UP000247498"/>
    </source>
</evidence>
<dbReference type="GO" id="GO:0016020">
    <property type="term" value="C:membrane"/>
    <property type="evidence" value="ECO:0007669"/>
    <property type="project" value="TreeGrafter"/>
</dbReference>
<dbReference type="GO" id="GO:0055088">
    <property type="term" value="P:lipid homeostasis"/>
    <property type="evidence" value="ECO:0007669"/>
    <property type="project" value="TreeGrafter"/>
</dbReference>
<feature type="short sequence motif" description="GXSXG" evidence="2">
    <location>
        <begin position="145"/>
        <end position="149"/>
    </location>
</feature>
<keyword evidence="2 3" id="KW-0442">Lipid degradation</keyword>
<dbReference type="GO" id="GO:0019433">
    <property type="term" value="P:triglyceride catabolic process"/>
    <property type="evidence" value="ECO:0007669"/>
    <property type="project" value="TreeGrafter"/>
</dbReference>
<dbReference type="OrthoDB" id="197155at2759"/>
<proteinExistence type="inferred from homology"/>
<evidence type="ECO:0000256" key="1">
    <source>
        <dbReference type="ARBA" id="ARBA00023098"/>
    </source>
</evidence>
<dbReference type="Proteomes" id="UP000247498">
    <property type="component" value="Unassembled WGS sequence"/>
</dbReference>
<feature type="coiled-coil region" evidence="4">
    <location>
        <begin position="72"/>
        <end position="99"/>
    </location>
</feature>
<dbReference type="PANTHER" id="PTHR12406:SF45">
    <property type="entry name" value="PATATIN"/>
    <property type="match status" value="1"/>
</dbReference>
<evidence type="ECO:0000256" key="3">
    <source>
        <dbReference type="RuleBase" id="RU361262"/>
    </source>
</evidence>
<keyword evidence="1 2" id="KW-0443">Lipid metabolism</keyword>
<dbReference type="AlphaFoldDB" id="A0A2V0NZT8"/>
<dbReference type="InterPro" id="IPR002641">
    <property type="entry name" value="PNPLA_dom"/>
</dbReference>
<comment type="caution">
    <text evidence="7">The sequence shown here is derived from an EMBL/GenBank/DDBJ whole genome shotgun (WGS) entry which is preliminary data.</text>
</comment>
<dbReference type="EMBL" id="BDRX01000038">
    <property type="protein sequence ID" value="GBF93151.1"/>
    <property type="molecule type" value="Genomic_DNA"/>
</dbReference>
<feature type="active site" description="Proton acceptor" evidence="2">
    <location>
        <position position="266"/>
    </location>
</feature>
<dbReference type="GO" id="GO:0004806">
    <property type="term" value="F:triacylglycerol lipase activity"/>
    <property type="evidence" value="ECO:0007669"/>
    <property type="project" value="TreeGrafter"/>
</dbReference>
<keyword evidence="4" id="KW-0175">Coiled coil</keyword>
<comment type="domain">
    <text evidence="3">The nitrogen atoms of the two glycine residues in the GGXR motif define the oxyanion hole, and stabilize the oxyanion that forms during the nucleophilic attack by the catalytic serine during substrate cleavage.</text>
</comment>
<dbReference type="SUPFAM" id="SSF52151">
    <property type="entry name" value="FabD/lysophospholipase-like"/>
    <property type="match status" value="1"/>
</dbReference>
<feature type="active site" description="Nucleophile" evidence="2">
    <location>
        <position position="147"/>
    </location>
</feature>
<name>A0A2V0NZT8_9CHLO</name>
<dbReference type="PROSITE" id="PS51635">
    <property type="entry name" value="PNPLA"/>
    <property type="match status" value="1"/>
</dbReference>
<dbReference type="PANTHER" id="PTHR12406">
    <property type="entry name" value="CALCIUM-INDEPENDENT PHOSPHOLIPASE A2 IPLA2 -RELATED"/>
    <property type="match status" value="1"/>
</dbReference>
<reference evidence="7 8" key="1">
    <citation type="journal article" date="2018" name="Sci. Rep.">
        <title>Raphidocelis subcapitata (=Pseudokirchneriella subcapitata) provides an insight into genome evolution and environmental adaptations in the Sphaeropleales.</title>
        <authorList>
            <person name="Suzuki S."/>
            <person name="Yamaguchi H."/>
            <person name="Nakajima N."/>
            <person name="Kawachi M."/>
        </authorList>
    </citation>
    <scope>NUCLEOTIDE SEQUENCE [LARGE SCALE GENOMIC DNA]</scope>
    <source>
        <strain evidence="7 8">NIES-35</strain>
    </source>
</reference>
<feature type="region of interest" description="Disordered" evidence="5">
    <location>
        <begin position="1"/>
        <end position="33"/>
    </location>
</feature>
<evidence type="ECO:0000256" key="4">
    <source>
        <dbReference type="SAM" id="Coils"/>
    </source>
</evidence>
<accession>A0A2V0NZT8</accession>
<dbReference type="Pfam" id="PF01734">
    <property type="entry name" value="Patatin"/>
    <property type="match status" value="1"/>
</dbReference>